<dbReference type="Pfam" id="PF01580">
    <property type="entry name" value="FtsK_SpoIIIE"/>
    <property type="match status" value="1"/>
</dbReference>
<geneLocation type="plasmid" evidence="7 8">
    <name>unnamed4</name>
</geneLocation>
<dbReference type="InterPro" id="IPR050206">
    <property type="entry name" value="FtsK/SpoIIIE/SftA"/>
</dbReference>
<evidence type="ECO:0000313" key="7">
    <source>
        <dbReference type="EMBL" id="UYW00162.1"/>
    </source>
</evidence>
<evidence type="ECO:0000313" key="8">
    <source>
        <dbReference type="Proteomes" id="UP001163293"/>
    </source>
</evidence>
<name>A0AAX3EPV2_PAEUR</name>
<accession>A0AAX3EPV2</accession>
<proteinExistence type="predicted"/>
<dbReference type="Gene3D" id="3.40.50.300">
    <property type="entry name" value="P-loop containing nucleotide triphosphate hydrolases"/>
    <property type="match status" value="1"/>
</dbReference>
<feature type="compositionally biased region" description="Basic and acidic residues" evidence="4">
    <location>
        <begin position="455"/>
        <end position="468"/>
    </location>
</feature>
<dbReference type="AlphaFoldDB" id="A0AAX3EPV2"/>
<sequence>MANKEAVDDDTMWLLLAGVGAVFLFGGGIITWFVMATDQAARWLIGLGVLVPAEQATVPVIGGAGLDAGRLAGLALVLVLALVLAIWLTIRKRKRALQVSRIAAPLAIEFGSTFDPAKDLKASRFRADGPQRLRVNYPNGCPDHDPLWRFKIEEIVRHRMGSAPIKTKWNLKKGAFSVRTESFRNAMEEALARRDEAAVERMEKLFGTLLRGEVTVRVDSWEEPGQLDNEGNPIPAVTDIDGTEISIPESFSVKYPAGVLVTDMAAIRIAQILSVKLGGRWKIQNDGKTDTLTAFHKPGFKEMERHPGTALYKEDSGKNKVLYYGVDENGSPRGWRIGQSQPMAHMICVGATGGGKTTVFRSLLAGAVMQGIAVYACDPKRVELRPFQGFPGVGAIASSGKQISELISDMTRVMFERYEAVEHFPAVKDQLPPILFLVDELLILRQLVAEHAKEEKARSAEEKAEAKKAGAGKKSPAAKMPVPDANDKEVAAAAGFSGDTNTQLQMMLALARTARIHIVIGVQRPDAENFQGGARDNLTHRCALMAMSPQGALMVWGQGNAHVGTDLPRKQGRAMANVSPIDEREAFQPDGGANGGAVELQTFWLSEPGAAKGEDKQILDSIAAAAAKKFEGYQFPIDSSPYDLKPGELSSGAKRILNQLDIPLGTEEPAGNLFDEGQGTATEVVNAGSLVEGETITYEGIRYEVEGIDDAGEADEDRILLTIRDMDGNLEALDLDATDPFERILTLDDTAASL</sequence>
<feature type="transmembrane region" description="Helical" evidence="5">
    <location>
        <begin position="43"/>
        <end position="65"/>
    </location>
</feature>
<dbReference type="SUPFAM" id="SSF52540">
    <property type="entry name" value="P-loop containing nucleoside triphosphate hydrolases"/>
    <property type="match status" value="1"/>
</dbReference>
<feature type="transmembrane region" description="Helical" evidence="5">
    <location>
        <begin position="12"/>
        <end position="36"/>
    </location>
</feature>
<dbReference type="GO" id="GO:0005524">
    <property type="term" value="F:ATP binding"/>
    <property type="evidence" value="ECO:0007669"/>
    <property type="project" value="UniProtKB-UniRule"/>
</dbReference>
<dbReference type="PANTHER" id="PTHR22683:SF47">
    <property type="entry name" value="FTSK DOMAIN-CONTAINING PROTEIN YDCQ"/>
    <property type="match status" value="1"/>
</dbReference>
<dbReference type="EMBL" id="CP101189">
    <property type="protein sequence ID" value="UYW00162.1"/>
    <property type="molecule type" value="Genomic_DNA"/>
</dbReference>
<dbReference type="InterPro" id="IPR027417">
    <property type="entry name" value="P-loop_NTPase"/>
</dbReference>
<evidence type="ECO:0000256" key="4">
    <source>
        <dbReference type="SAM" id="MobiDB-lite"/>
    </source>
</evidence>
<feature type="binding site" evidence="3">
    <location>
        <begin position="350"/>
        <end position="357"/>
    </location>
    <ligand>
        <name>ATP</name>
        <dbReference type="ChEBI" id="CHEBI:30616"/>
    </ligand>
</feature>
<evidence type="ECO:0000256" key="3">
    <source>
        <dbReference type="PROSITE-ProRule" id="PRU00289"/>
    </source>
</evidence>
<keyword evidence="5" id="KW-1133">Transmembrane helix</keyword>
<dbReference type="PANTHER" id="PTHR22683">
    <property type="entry name" value="SPORULATION PROTEIN RELATED"/>
    <property type="match status" value="1"/>
</dbReference>
<gene>
    <name evidence="7" type="ORF">NL394_23475</name>
</gene>
<evidence type="ECO:0000256" key="2">
    <source>
        <dbReference type="ARBA" id="ARBA00022840"/>
    </source>
</evidence>
<feature type="domain" description="FtsK" evidence="6">
    <location>
        <begin position="330"/>
        <end position="553"/>
    </location>
</feature>
<dbReference type="RefSeq" id="WP_264398933.1">
    <property type="nucleotide sequence ID" value="NZ_CP101183.1"/>
</dbReference>
<dbReference type="GO" id="GO:0003677">
    <property type="term" value="F:DNA binding"/>
    <property type="evidence" value="ECO:0007669"/>
    <property type="project" value="InterPro"/>
</dbReference>
<evidence type="ECO:0000256" key="5">
    <source>
        <dbReference type="SAM" id="Phobius"/>
    </source>
</evidence>
<dbReference type="InterPro" id="IPR002543">
    <property type="entry name" value="FtsK_dom"/>
</dbReference>
<dbReference type="Proteomes" id="UP001163293">
    <property type="component" value="Plasmid unnamed4"/>
</dbReference>
<evidence type="ECO:0000256" key="1">
    <source>
        <dbReference type="ARBA" id="ARBA00022741"/>
    </source>
</evidence>
<keyword evidence="8" id="KW-1185">Reference proteome</keyword>
<keyword evidence="7" id="KW-0614">Plasmid</keyword>
<keyword evidence="5" id="KW-0812">Transmembrane</keyword>
<evidence type="ECO:0000259" key="6">
    <source>
        <dbReference type="PROSITE" id="PS50901"/>
    </source>
</evidence>
<keyword evidence="5" id="KW-0472">Membrane</keyword>
<dbReference type="PROSITE" id="PS50901">
    <property type="entry name" value="FTSK"/>
    <property type="match status" value="1"/>
</dbReference>
<keyword evidence="2 3" id="KW-0067">ATP-binding</keyword>
<organism evidence="7 8">
    <name type="scientific">Paenarthrobacter ureafaciens</name>
    <dbReference type="NCBI Taxonomy" id="37931"/>
    <lineage>
        <taxon>Bacteria</taxon>
        <taxon>Bacillati</taxon>
        <taxon>Actinomycetota</taxon>
        <taxon>Actinomycetes</taxon>
        <taxon>Micrococcales</taxon>
        <taxon>Micrococcaceae</taxon>
        <taxon>Paenarthrobacter</taxon>
    </lineage>
</organism>
<feature type="region of interest" description="Disordered" evidence="4">
    <location>
        <begin position="455"/>
        <end position="483"/>
    </location>
</feature>
<reference evidence="7" key="1">
    <citation type="submission" date="2022-07" db="EMBL/GenBank/DDBJ databases">
        <authorList>
            <person name="Wu T."/>
        </authorList>
    </citation>
    <scope>NUCLEOTIDE SEQUENCE</scope>
    <source>
        <strain evidence="7">SD-1</strain>
        <plasmid evidence="7">unnamed4</plasmid>
    </source>
</reference>
<keyword evidence="1 3" id="KW-0547">Nucleotide-binding</keyword>
<feature type="transmembrane region" description="Helical" evidence="5">
    <location>
        <begin position="71"/>
        <end position="90"/>
    </location>
</feature>
<protein>
    <submittedName>
        <fullName evidence="7">FtsK/SpoIIIE domain-containing protein</fullName>
    </submittedName>
</protein>